<dbReference type="SUPFAM" id="SSF56645">
    <property type="entry name" value="Acyl-CoA dehydrogenase NM domain-like"/>
    <property type="match status" value="1"/>
</dbReference>
<evidence type="ECO:0000259" key="1">
    <source>
        <dbReference type="Pfam" id="PF22924"/>
    </source>
</evidence>
<dbReference type="GO" id="GO:0003997">
    <property type="term" value="F:acyl-CoA oxidase activity"/>
    <property type="evidence" value="ECO:0007669"/>
    <property type="project" value="InterPro"/>
</dbReference>
<dbReference type="Gene3D" id="1.20.140.10">
    <property type="entry name" value="Butyryl-CoA Dehydrogenase, subunit A, domain 3"/>
    <property type="match status" value="1"/>
</dbReference>
<dbReference type="EMBL" id="BPWL01000009">
    <property type="protein sequence ID" value="GJJ13641.1"/>
    <property type="molecule type" value="Genomic_DNA"/>
</dbReference>
<reference evidence="2" key="1">
    <citation type="submission" date="2021-10" db="EMBL/GenBank/DDBJ databases">
        <title>De novo Genome Assembly of Clathrus columnatus (Basidiomycota, Fungi) Using Illumina and Nanopore Sequence Data.</title>
        <authorList>
            <person name="Ogiso-Tanaka E."/>
            <person name="Itagaki H."/>
            <person name="Hosoya T."/>
            <person name="Hosaka K."/>
        </authorList>
    </citation>
    <scope>NUCLEOTIDE SEQUENCE</scope>
    <source>
        <strain evidence="2">MO-923</strain>
    </source>
</reference>
<comment type="caution">
    <text evidence="2">The sequence shown here is derived from an EMBL/GenBank/DDBJ whole genome shotgun (WGS) entry which is preliminary data.</text>
</comment>
<dbReference type="GO" id="GO:0071949">
    <property type="term" value="F:FAD binding"/>
    <property type="evidence" value="ECO:0007669"/>
    <property type="project" value="InterPro"/>
</dbReference>
<dbReference type="InterPro" id="IPR055060">
    <property type="entry name" value="ACOX_C_alpha1"/>
</dbReference>
<gene>
    <name evidence="2" type="ORF">Clacol_007897</name>
</gene>
<evidence type="ECO:0000313" key="3">
    <source>
        <dbReference type="Proteomes" id="UP001050691"/>
    </source>
</evidence>
<dbReference type="GO" id="GO:0055088">
    <property type="term" value="P:lipid homeostasis"/>
    <property type="evidence" value="ECO:0007669"/>
    <property type="project" value="TreeGrafter"/>
</dbReference>
<dbReference type="AlphaFoldDB" id="A0AAV5AMI7"/>
<feature type="domain" description="Acyl-CoA oxidase C-alpha1" evidence="1">
    <location>
        <begin position="233"/>
        <end position="357"/>
    </location>
</feature>
<evidence type="ECO:0000313" key="2">
    <source>
        <dbReference type="EMBL" id="GJJ13641.1"/>
    </source>
</evidence>
<dbReference type="InterPro" id="IPR012258">
    <property type="entry name" value="Acyl-CoA_oxidase"/>
</dbReference>
<dbReference type="GO" id="GO:0005504">
    <property type="term" value="F:fatty acid binding"/>
    <property type="evidence" value="ECO:0007669"/>
    <property type="project" value="TreeGrafter"/>
</dbReference>
<sequence>MQKTLATALAQSLLFQDDVEFLPFVERIKLSYIRARAVTQRRDLELTSSDILHLSPRYWDFHTNPILVMDDSVSTLLTIQYNLFIGTLANFAEGRQDVQKIIFDALDYNISAQFCLTEVNYGLNAINLETTATLQPNGDFLLHTPNSGAAKYMPPTYPFGIPSVAIVFSRLLPPRGAVRPVAHSITSFNQVYLPASALLGSLEKPHDIRESFFQSIQRVITGTLSMGALVLPALRLGCYIGTTYSLRRQVLDPSTRTMRPISSFSTQYIPLLSSIARTLVFCAFGQDVYERFVDSSTSPTQKHFVASVFKTTVFRHAADILLQLGDRCGAQGLFAVNQLSALHAMIRGAAIAEGDILAISIHKYNVV</sequence>
<dbReference type="GO" id="GO:0005777">
    <property type="term" value="C:peroxisome"/>
    <property type="evidence" value="ECO:0007669"/>
    <property type="project" value="InterPro"/>
</dbReference>
<dbReference type="GO" id="GO:0033540">
    <property type="term" value="P:fatty acid beta-oxidation using acyl-CoA oxidase"/>
    <property type="evidence" value="ECO:0007669"/>
    <property type="project" value="TreeGrafter"/>
</dbReference>
<organism evidence="2 3">
    <name type="scientific">Clathrus columnatus</name>
    <dbReference type="NCBI Taxonomy" id="1419009"/>
    <lineage>
        <taxon>Eukaryota</taxon>
        <taxon>Fungi</taxon>
        <taxon>Dikarya</taxon>
        <taxon>Basidiomycota</taxon>
        <taxon>Agaricomycotina</taxon>
        <taxon>Agaricomycetes</taxon>
        <taxon>Phallomycetidae</taxon>
        <taxon>Phallales</taxon>
        <taxon>Clathraceae</taxon>
        <taxon>Clathrus</taxon>
    </lineage>
</organism>
<keyword evidence="3" id="KW-1185">Reference proteome</keyword>
<dbReference type="PANTHER" id="PTHR10909">
    <property type="entry name" value="ELECTRON TRANSPORT OXIDOREDUCTASE"/>
    <property type="match status" value="1"/>
</dbReference>
<dbReference type="Gene3D" id="2.40.110.10">
    <property type="entry name" value="Butyryl-CoA Dehydrogenase, subunit A, domain 2"/>
    <property type="match status" value="1"/>
</dbReference>
<accession>A0AAV5AMI7</accession>
<dbReference type="PANTHER" id="PTHR10909:SF382">
    <property type="entry name" value="ACYL-COENZYME A OXIDASE"/>
    <property type="match status" value="1"/>
</dbReference>
<dbReference type="SUPFAM" id="SSF47203">
    <property type="entry name" value="Acyl-CoA dehydrogenase C-terminal domain-like"/>
    <property type="match status" value="1"/>
</dbReference>
<dbReference type="Proteomes" id="UP001050691">
    <property type="component" value="Unassembled WGS sequence"/>
</dbReference>
<proteinExistence type="predicted"/>
<dbReference type="InterPro" id="IPR046373">
    <property type="entry name" value="Acyl-CoA_Oxase/DH_mid-dom_sf"/>
</dbReference>
<protein>
    <recommendedName>
        <fullName evidence="1">Acyl-CoA oxidase C-alpha1 domain-containing protein</fullName>
    </recommendedName>
</protein>
<dbReference type="InterPro" id="IPR009100">
    <property type="entry name" value="AcylCoA_DH/oxidase_NM_dom_sf"/>
</dbReference>
<dbReference type="Pfam" id="PF22924">
    <property type="entry name" value="ACOX_C_alpha1"/>
    <property type="match status" value="1"/>
</dbReference>
<dbReference type="InterPro" id="IPR036250">
    <property type="entry name" value="AcylCo_DH-like_C"/>
</dbReference>
<name>A0AAV5AMI7_9AGAM</name>